<keyword evidence="1 3" id="KW-0479">Metal-binding</keyword>
<evidence type="ECO:0000256" key="3">
    <source>
        <dbReference type="HAMAP-Rule" id="MF_00649"/>
    </source>
</evidence>
<dbReference type="Pfam" id="PF03884">
    <property type="entry name" value="YacG"/>
    <property type="match status" value="1"/>
</dbReference>
<dbReference type="InterPro" id="IPR005584">
    <property type="entry name" value="DNA_gyrase_inhibitor_YacG"/>
</dbReference>
<comment type="function">
    <text evidence="3">Inhibits all the catalytic activities of DNA gyrase by preventing its interaction with DNA. Acts by binding directly to the C-terminal domain of GyrB, which probably disrupts DNA binding by the gyrase.</text>
</comment>
<feature type="region of interest" description="Disordered" evidence="4">
    <location>
        <begin position="38"/>
        <end position="57"/>
    </location>
</feature>
<comment type="subunit">
    <text evidence="3">Interacts with GyrB.</text>
</comment>
<feature type="binding site" evidence="3">
    <location>
        <position position="3"/>
    </location>
    <ligand>
        <name>Zn(2+)</name>
        <dbReference type="ChEBI" id="CHEBI:29105"/>
    </ligand>
</feature>
<dbReference type="Gene3D" id="3.30.50.10">
    <property type="entry name" value="Erythroid Transcription Factor GATA-1, subunit A"/>
    <property type="match status" value="1"/>
</dbReference>
<dbReference type="EMBL" id="SIHJ01000001">
    <property type="protein sequence ID" value="TWT37538.1"/>
    <property type="molecule type" value="Genomic_DNA"/>
</dbReference>
<feature type="binding site" evidence="3">
    <location>
        <position position="21"/>
    </location>
    <ligand>
        <name>Zn(2+)</name>
        <dbReference type="ChEBI" id="CHEBI:29105"/>
    </ligand>
</feature>
<dbReference type="SUPFAM" id="SSF57716">
    <property type="entry name" value="Glucocorticoid receptor-like (DNA-binding domain)"/>
    <property type="match status" value="1"/>
</dbReference>
<comment type="similarity">
    <text evidence="3">Belongs to the DNA gyrase inhibitor YacG family.</text>
</comment>
<dbReference type="RefSeq" id="WP_146564871.1">
    <property type="nucleotide sequence ID" value="NZ_SIHJ01000001.1"/>
</dbReference>
<feature type="compositionally biased region" description="Acidic residues" evidence="4">
    <location>
        <begin position="45"/>
        <end position="57"/>
    </location>
</feature>
<protein>
    <recommendedName>
        <fullName evidence="3">DNA gyrase inhibitor YacG</fullName>
    </recommendedName>
</protein>
<evidence type="ECO:0000313" key="6">
    <source>
        <dbReference type="Proteomes" id="UP000316714"/>
    </source>
</evidence>
<dbReference type="HAMAP" id="MF_00649">
    <property type="entry name" value="DNA_gyrase_inhibitor_YacG"/>
    <property type="match status" value="1"/>
</dbReference>
<dbReference type="Proteomes" id="UP000316714">
    <property type="component" value="Unassembled WGS sequence"/>
</dbReference>
<dbReference type="PANTHER" id="PTHR36150:SF1">
    <property type="entry name" value="DNA GYRASE INHIBITOR YACG"/>
    <property type="match status" value="1"/>
</dbReference>
<keyword evidence="2 3" id="KW-0862">Zinc</keyword>
<comment type="cofactor">
    <cofactor evidence="3">
        <name>Zn(2+)</name>
        <dbReference type="ChEBI" id="CHEBI:29105"/>
    </cofactor>
    <text evidence="3">Binds 1 zinc ion.</text>
</comment>
<feature type="binding site" evidence="3">
    <location>
        <position position="6"/>
    </location>
    <ligand>
        <name>Zn(2+)</name>
        <dbReference type="ChEBI" id="CHEBI:29105"/>
    </ligand>
</feature>
<dbReference type="GO" id="GO:0008657">
    <property type="term" value="F:DNA topoisomerase type II (double strand cut, ATP-hydrolyzing) inhibitor activity"/>
    <property type="evidence" value="ECO:0007669"/>
    <property type="project" value="UniProtKB-UniRule"/>
</dbReference>
<evidence type="ECO:0000256" key="2">
    <source>
        <dbReference type="ARBA" id="ARBA00022833"/>
    </source>
</evidence>
<dbReference type="PANTHER" id="PTHR36150">
    <property type="entry name" value="DNA GYRASE INHIBITOR YACG"/>
    <property type="match status" value="1"/>
</dbReference>
<accession>A0A5C5VFV8</accession>
<organism evidence="5 6">
    <name type="scientific">Posidoniimonas corsicana</name>
    <dbReference type="NCBI Taxonomy" id="1938618"/>
    <lineage>
        <taxon>Bacteria</taxon>
        <taxon>Pseudomonadati</taxon>
        <taxon>Planctomycetota</taxon>
        <taxon>Planctomycetia</taxon>
        <taxon>Pirellulales</taxon>
        <taxon>Lacipirellulaceae</taxon>
        <taxon>Posidoniimonas</taxon>
    </lineage>
</organism>
<evidence type="ECO:0000256" key="4">
    <source>
        <dbReference type="SAM" id="MobiDB-lite"/>
    </source>
</evidence>
<reference evidence="5 6" key="1">
    <citation type="submission" date="2019-02" db="EMBL/GenBank/DDBJ databases">
        <title>Deep-cultivation of Planctomycetes and their phenomic and genomic characterization uncovers novel biology.</title>
        <authorList>
            <person name="Wiegand S."/>
            <person name="Jogler M."/>
            <person name="Boedeker C."/>
            <person name="Pinto D."/>
            <person name="Vollmers J."/>
            <person name="Rivas-Marin E."/>
            <person name="Kohn T."/>
            <person name="Peeters S.H."/>
            <person name="Heuer A."/>
            <person name="Rast P."/>
            <person name="Oberbeckmann S."/>
            <person name="Bunk B."/>
            <person name="Jeske O."/>
            <person name="Meyerdierks A."/>
            <person name="Storesund J.E."/>
            <person name="Kallscheuer N."/>
            <person name="Luecker S."/>
            <person name="Lage O.M."/>
            <person name="Pohl T."/>
            <person name="Merkel B.J."/>
            <person name="Hornburger P."/>
            <person name="Mueller R.-W."/>
            <person name="Bruemmer F."/>
            <person name="Labrenz M."/>
            <person name="Spormann A.M."/>
            <person name="Op Den Camp H."/>
            <person name="Overmann J."/>
            <person name="Amann R."/>
            <person name="Jetten M.S.M."/>
            <person name="Mascher T."/>
            <person name="Medema M.H."/>
            <person name="Devos D.P."/>
            <person name="Kaster A.-K."/>
            <person name="Ovreas L."/>
            <person name="Rohde M."/>
            <person name="Galperin M.Y."/>
            <person name="Jogler C."/>
        </authorList>
    </citation>
    <scope>NUCLEOTIDE SEQUENCE [LARGE SCALE GENOMIC DNA]</scope>
    <source>
        <strain evidence="5 6">KOR34</strain>
    </source>
</reference>
<comment type="caution">
    <text evidence="5">The sequence shown here is derived from an EMBL/GenBank/DDBJ whole genome shotgun (WGS) entry which is preliminary data.</text>
</comment>
<keyword evidence="6" id="KW-1185">Reference proteome</keyword>
<proteinExistence type="inferred from homology"/>
<dbReference type="OrthoDB" id="9809663at2"/>
<dbReference type="AlphaFoldDB" id="A0A5C5VFV8"/>
<dbReference type="InterPro" id="IPR013088">
    <property type="entry name" value="Znf_NHR/GATA"/>
</dbReference>
<dbReference type="GO" id="GO:0006355">
    <property type="term" value="P:regulation of DNA-templated transcription"/>
    <property type="evidence" value="ECO:0007669"/>
    <property type="project" value="InterPro"/>
</dbReference>
<name>A0A5C5VFV8_9BACT</name>
<evidence type="ECO:0000256" key="1">
    <source>
        <dbReference type="ARBA" id="ARBA00022723"/>
    </source>
</evidence>
<evidence type="ECO:0000313" key="5">
    <source>
        <dbReference type="EMBL" id="TWT37538.1"/>
    </source>
</evidence>
<gene>
    <name evidence="3 5" type="primary">yacG</name>
    <name evidence="5" type="ORF">KOR34_24910</name>
</gene>
<feature type="binding site" evidence="3">
    <location>
        <position position="25"/>
    </location>
    <ligand>
        <name>Zn(2+)</name>
        <dbReference type="ChEBI" id="CHEBI:29105"/>
    </ligand>
</feature>
<dbReference type="GO" id="GO:0008270">
    <property type="term" value="F:zinc ion binding"/>
    <property type="evidence" value="ECO:0007669"/>
    <property type="project" value="UniProtKB-UniRule"/>
</dbReference>
<sequence length="57" mass="6608">MKCPICQNEFKPDESPALPFCSERCKLIDLGRWLGEEYSLPSIPDPEDDEQPPEWNN</sequence>